<reference evidence="2" key="1">
    <citation type="journal article" date="2019" name="Sci. Rep.">
        <title>Draft genome of Tanacetum cinerariifolium, the natural source of mosquito coil.</title>
        <authorList>
            <person name="Yamashiro T."/>
            <person name="Shiraishi A."/>
            <person name="Satake H."/>
            <person name="Nakayama K."/>
        </authorList>
    </citation>
    <scope>NUCLEOTIDE SEQUENCE</scope>
</reference>
<accession>A0A6L2J5X7</accession>
<name>A0A6L2J5X7_TANCI</name>
<feature type="compositionally biased region" description="Low complexity" evidence="1">
    <location>
        <begin position="53"/>
        <end position="66"/>
    </location>
</feature>
<dbReference type="AlphaFoldDB" id="A0A6L2J5X7"/>
<feature type="compositionally biased region" description="Acidic residues" evidence="1">
    <location>
        <begin position="1"/>
        <end position="21"/>
    </location>
</feature>
<evidence type="ECO:0000256" key="1">
    <source>
        <dbReference type="SAM" id="MobiDB-lite"/>
    </source>
</evidence>
<dbReference type="EMBL" id="BKCJ010000349">
    <property type="protein sequence ID" value="GEU32388.1"/>
    <property type="molecule type" value="Genomic_DNA"/>
</dbReference>
<gene>
    <name evidence="2" type="ORF">Tci_004366</name>
</gene>
<comment type="caution">
    <text evidence="2">The sequence shown here is derived from an EMBL/GenBank/DDBJ whole genome shotgun (WGS) entry which is preliminary data.</text>
</comment>
<feature type="region of interest" description="Disordered" evidence="1">
    <location>
        <begin position="1"/>
        <end position="85"/>
    </location>
</feature>
<organism evidence="2">
    <name type="scientific">Tanacetum cinerariifolium</name>
    <name type="common">Dalmatian daisy</name>
    <name type="synonym">Chrysanthemum cinerariifolium</name>
    <dbReference type="NCBI Taxonomy" id="118510"/>
    <lineage>
        <taxon>Eukaryota</taxon>
        <taxon>Viridiplantae</taxon>
        <taxon>Streptophyta</taxon>
        <taxon>Embryophyta</taxon>
        <taxon>Tracheophyta</taxon>
        <taxon>Spermatophyta</taxon>
        <taxon>Magnoliopsida</taxon>
        <taxon>eudicotyledons</taxon>
        <taxon>Gunneridae</taxon>
        <taxon>Pentapetalae</taxon>
        <taxon>asterids</taxon>
        <taxon>campanulids</taxon>
        <taxon>Asterales</taxon>
        <taxon>Asteraceae</taxon>
        <taxon>Asteroideae</taxon>
        <taxon>Anthemideae</taxon>
        <taxon>Anthemidinae</taxon>
        <taxon>Tanacetum</taxon>
    </lineage>
</organism>
<sequence length="110" mass="11756">MIVEQVIEEGGAEEEHVEDDTAAQGDDTTAQGDDAKEPSIPSPTPPTPPPQQPQDLPSTSQVQQTPPQLPQPQSQPQPQAQQQVADFPMSLLQDALDACAAKVVFFLTTI</sequence>
<feature type="compositionally biased region" description="Low complexity" evidence="1">
    <location>
        <begin position="22"/>
        <end position="32"/>
    </location>
</feature>
<feature type="compositionally biased region" description="Low complexity" evidence="1">
    <location>
        <begin position="76"/>
        <end position="85"/>
    </location>
</feature>
<proteinExistence type="predicted"/>
<feature type="compositionally biased region" description="Pro residues" evidence="1">
    <location>
        <begin position="40"/>
        <end position="52"/>
    </location>
</feature>
<evidence type="ECO:0000313" key="2">
    <source>
        <dbReference type="EMBL" id="GEU32388.1"/>
    </source>
</evidence>
<protein>
    <submittedName>
        <fullName evidence="2">Uncharacterized protein</fullName>
    </submittedName>
</protein>